<proteinExistence type="predicted"/>
<dbReference type="PANTHER" id="PTHR31025:SF25">
    <property type="entry name" value="ZINC FINGER (C2H2)-60"/>
    <property type="match status" value="1"/>
</dbReference>
<evidence type="ECO:0000256" key="2">
    <source>
        <dbReference type="SAM" id="MobiDB-lite"/>
    </source>
</evidence>
<protein>
    <recommendedName>
        <fullName evidence="3">C2H2-type domain-containing protein</fullName>
    </recommendedName>
</protein>
<dbReference type="OrthoDB" id="6157941at2759"/>
<dbReference type="PROSITE" id="PS50157">
    <property type="entry name" value="ZINC_FINGER_C2H2_2"/>
    <property type="match status" value="1"/>
</dbReference>
<keyword evidence="1" id="KW-0862">Zinc</keyword>
<dbReference type="PANTHER" id="PTHR31025">
    <property type="entry name" value="SI:CH211-196P9.1-RELATED"/>
    <property type="match status" value="1"/>
</dbReference>
<organism evidence="4 5">
    <name type="scientific">Mytilus coruscus</name>
    <name type="common">Sea mussel</name>
    <dbReference type="NCBI Taxonomy" id="42192"/>
    <lineage>
        <taxon>Eukaryota</taxon>
        <taxon>Metazoa</taxon>
        <taxon>Spiralia</taxon>
        <taxon>Lophotrochozoa</taxon>
        <taxon>Mollusca</taxon>
        <taxon>Bivalvia</taxon>
        <taxon>Autobranchia</taxon>
        <taxon>Pteriomorphia</taxon>
        <taxon>Mytilida</taxon>
        <taxon>Mytiloidea</taxon>
        <taxon>Mytilidae</taxon>
        <taxon>Mytilinae</taxon>
        <taxon>Mytilus</taxon>
    </lineage>
</organism>
<feature type="domain" description="C2H2-type" evidence="3">
    <location>
        <begin position="2"/>
        <end position="30"/>
    </location>
</feature>
<dbReference type="SMART" id="SM00355">
    <property type="entry name" value="ZnF_C2H2"/>
    <property type="match status" value="2"/>
</dbReference>
<dbReference type="PROSITE" id="PS00028">
    <property type="entry name" value="ZINC_FINGER_C2H2_1"/>
    <property type="match status" value="1"/>
</dbReference>
<feature type="region of interest" description="Disordered" evidence="2">
    <location>
        <begin position="857"/>
        <end position="882"/>
    </location>
</feature>
<keyword evidence="5" id="KW-1185">Reference proteome</keyword>
<evidence type="ECO:0000313" key="4">
    <source>
        <dbReference type="EMBL" id="CAC5422086.1"/>
    </source>
</evidence>
<evidence type="ECO:0000256" key="1">
    <source>
        <dbReference type="PROSITE-ProRule" id="PRU00042"/>
    </source>
</evidence>
<dbReference type="Gene3D" id="3.30.160.60">
    <property type="entry name" value="Classic Zinc Finger"/>
    <property type="match status" value="1"/>
</dbReference>
<reference evidence="4 5" key="1">
    <citation type="submission" date="2020-06" db="EMBL/GenBank/DDBJ databases">
        <authorList>
            <person name="Li R."/>
            <person name="Bekaert M."/>
        </authorList>
    </citation>
    <scope>NUCLEOTIDE SEQUENCE [LARGE SCALE GENOMIC DNA]</scope>
    <source>
        <strain evidence="5">wild</strain>
    </source>
</reference>
<gene>
    <name evidence="4" type="ORF">MCOR_54157</name>
</gene>
<dbReference type="GO" id="GO:0008270">
    <property type="term" value="F:zinc ion binding"/>
    <property type="evidence" value="ECO:0007669"/>
    <property type="project" value="UniProtKB-KW"/>
</dbReference>
<sequence length="1282" mass="148419">MFLCSKCPFQSRQFFKLISHYRFVHSHEHDFSLSCPVDNCERAYSNLDSLIKHVKRKHKTFHEENLSKYKEKSRNDTILESLVEHNDEDDFEDNVMHYENDNIAADADITINFHKRLGSFLLMLREKYKLPSVVIPVVVNEFISMICHHQAQVSQSFSELMRDHVDNLQINEIKRILEQQTDVEDALSSLDSEYKLNKFAKQFLNFVQPLEFKANRNCNDTYQYVPILETLKNLLSYDDVFSYVINSHKSNDGVLRDYCDGNLYNSNPLFRDDHKALQVTLFFDEFTATNPLGHQIKNYKIGGFYMLLGNLPPKFRSKLDGIVIDKADGQHRFFGTVSVVVADNLGAHGLGGFLESFTTLRNCRYCFVSREDMQIVFESDMFNMRTREMYDEQVRLVQAHPELSSLYGVKRNSPLNSLDFYHVINGMPPDLAHDLFEGVVSEVMTNVIRSCVVAGYFSLDYLNDKILSFPFANVDKRNKPSKVGQVLRTLKVRQSAAQMWCFVRLLPLLIGDTIPVNDPIWECLLCLRDLLFYVCAPAIDRGHILTMKDIIEDFHRVYRQNFPNESVKPKFHYTLHYPQLTLLFGPLVHLQTLRFEGKHNYFKELVYGTKNRRNMCKSLAQRHQYYQCTFNSSSKFLTDNEGRFESTGDSMLSICLLNEQVKQQLQEIVQGEEIFTCKSLTVFGITYWKNSCIISGLEGFNVQFSKVQDCAIINGKPYLICRKLRTADFERHFHSFVVTETDNFELLAISDLKDPYPLGLYKHPTYQHLKLITDLVTTKSGISNPKILYYDNDVQEYVDFEPDSIDDVNQYKLIKIKALKQQEEELLDRSELQLINMVHTGEAHRKESPVCRTVSPACTATSSEGRGPPTPSTEPVKKSGKPWPRIYRLPKENIPRSVREKLDCGQEIGSRDRSLLLDAIYNEATQYNGGLYPTSEMYDNMVDGLFRDYAYLLTIGGLHSKSAREFWKDKLVFKFGNARKRIDKNHPEVISRSKKKTNKSPQPQTEDSIVFVWGLARFLPPLPVSEDSISQQAHIDWLKREHKKTISDIDISTINMKMDLTFSYRRKQIVEDKVGVKELIDMFPWLQSRQEILKEFQRLKPNTPLDDLEELFTIGLKKYREAIIKLLNWKKKPGYLTEIESVRAYFKIESQRDFADECTAIIGLLILLKEKPEKVICFKDAAKPDSTIIINVKDKLLSVDKCAFEVVIEGVIIFECENFIEAISSLIGCIYTFNLAYPKAWEKFFTFIQNVIIGLKDDEGRVNLDRRILTVLSSINSELSKA</sequence>
<evidence type="ECO:0000259" key="3">
    <source>
        <dbReference type="PROSITE" id="PS50157"/>
    </source>
</evidence>
<dbReference type="Proteomes" id="UP000507470">
    <property type="component" value="Unassembled WGS sequence"/>
</dbReference>
<keyword evidence="1" id="KW-0863">Zinc-finger</keyword>
<evidence type="ECO:0000313" key="5">
    <source>
        <dbReference type="Proteomes" id="UP000507470"/>
    </source>
</evidence>
<accession>A0A6J8EQD4</accession>
<keyword evidence="1" id="KW-0479">Metal-binding</keyword>
<name>A0A6J8EQD4_MYTCO</name>
<dbReference type="EMBL" id="CACVKT020009487">
    <property type="protein sequence ID" value="CAC5422086.1"/>
    <property type="molecule type" value="Genomic_DNA"/>
</dbReference>
<dbReference type="InterPro" id="IPR013087">
    <property type="entry name" value="Znf_C2H2_type"/>
</dbReference>